<dbReference type="Proteomes" id="UP001164286">
    <property type="component" value="Unassembled WGS sequence"/>
</dbReference>
<feature type="compositionally biased region" description="Pro residues" evidence="2">
    <location>
        <begin position="1452"/>
        <end position="1462"/>
    </location>
</feature>
<feature type="compositionally biased region" description="Basic residues" evidence="2">
    <location>
        <begin position="763"/>
        <end position="781"/>
    </location>
</feature>
<evidence type="ECO:0000313" key="4">
    <source>
        <dbReference type="Proteomes" id="UP001164286"/>
    </source>
</evidence>
<dbReference type="PANTHER" id="PTHR48148">
    <property type="entry name" value="KERATINOCYTE PROLINE-RICH PROTEIN"/>
    <property type="match status" value="1"/>
</dbReference>
<keyword evidence="1" id="KW-0175">Coiled coil</keyword>
<organism evidence="3 4">
    <name type="scientific">Dioszegia hungarica</name>
    <dbReference type="NCBI Taxonomy" id="4972"/>
    <lineage>
        <taxon>Eukaryota</taxon>
        <taxon>Fungi</taxon>
        <taxon>Dikarya</taxon>
        <taxon>Basidiomycota</taxon>
        <taxon>Agaricomycotina</taxon>
        <taxon>Tremellomycetes</taxon>
        <taxon>Tremellales</taxon>
        <taxon>Bulleribasidiaceae</taxon>
        <taxon>Dioszegia</taxon>
    </lineage>
</organism>
<proteinExistence type="predicted"/>
<dbReference type="Gene3D" id="3.10.260.10">
    <property type="entry name" value="Transcription regulator HTH, APSES-type DNA-binding domain"/>
    <property type="match status" value="1"/>
</dbReference>
<feature type="region of interest" description="Disordered" evidence="2">
    <location>
        <begin position="1244"/>
        <end position="1557"/>
    </location>
</feature>
<feature type="compositionally biased region" description="Low complexity" evidence="2">
    <location>
        <begin position="375"/>
        <end position="387"/>
    </location>
</feature>
<dbReference type="GO" id="GO:0003677">
    <property type="term" value="F:DNA binding"/>
    <property type="evidence" value="ECO:0007669"/>
    <property type="project" value="InterPro"/>
</dbReference>
<feature type="compositionally biased region" description="Low complexity" evidence="2">
    <location>
        <begin position="1362"/>
        <end position="1378"/>
    </location>
</feature>
<dbReference type="EMBL" id="JAKWFO010000014">
    <property type="protein sequence ID" value="KAI9632828.1"/>
    <property type="molecule type" value="Genomic_DNA"/>
</dbReference>
<reference evidence="3" key="1">
    <citation type="journal article" date="2022" name="G3 (Bethesda)">
        <title>High quality genome of the basidiomycete yeast Dioszegia hungarica PDD-24b-2 isolated from cloud water.</title>
        <authorList>
            <person name="Jarrige D."/>
            <person name="Haridas S."/>
            <person name="Bleykasten-Grosshans C."/>
            <person name="Joly M."/>
            <person name="Nadalig T."/>
            <person name="Sancelme M."/>
            <person name="Vuilleumier S."/>
            <person name="Grigoriev I.V."/>
            <person name="Amato P."/>
            <person name="Bringel F."/>
        </authorList>
    </citation>
    <scope>NUCLEOTIDE SEQUENCE</scope>
    <source>
        <strain evidence="3">PDD-24b-2</strain>
    </source>
</reference>
<evidence type="ECO:0000313" key="3">
    <source>
        <dbReference type="EMBL" id="KAI9632828.1"/>
    </source>
</evidence>
<dbReference type="RefSeq" id="XP_052942605.1">
    <property type="nucleotide sequence ID" value="XM_053091454.1"/>
</dbReference>
<sequence>MARSPRTAVPPAPQTSTPTASASTSAIATRPSRRRKSVSASASAAPSPASASAADAPSPLTGLTPISASAVAGPSRGQRSHALRSEWMAAERTACPFPAEYGGRDKCGVSEEDEADEVLMAVCGSLAHFHNRALSPEEMARISVDKGWVRPPTAAVEPSTPFATSIRNHFKRCEKAVPPRHPLILKYQLGGSVAEQVLEPALHPDALADGMRPKGTVYYLAPAGKMKWKSPFAGIEVPKTAPKKPGPVKKYNTTKEKKKEAGVKGKGKTEKEAVPLAAAGSVQPVKLRLFLNPAAAAAKEEAAKAREEELVMGEPLSRNSSAGPSVPASREGSGQSSPVDTASGTFPPRRQNRRSSRTYDSSDDSDSSDSEEETPTTASTSRFPRLNRPLRRPPPAPVSITNSPRFPHLARLPQGSPFKELFFPSSPHATSSPFPICPASPHVPPFPTHSLDNTSWVDRSRSRELDQYGMESSSSSSDDEMRDLDYGQESGVLIRAGADDEEVRIWTTAEMEAEAKVKETTDALRVLFPPGLADDVMETDQLELNRLDNRPLASDASSIAESTSTAAPRLRPGESYLPLNAWLAHSSSPVPSPVLRFAVPLPSDLSPTQHLPRHHTTLEDDSMDIDDSAWLDESGEGPVRADPDDLSDVEDVSQAGDVPSPGHDRRRHTAEWAINAAVSTAFPVKEELVDYPSPGLTECDEEPDSIVGSHDISRASSADTTRSEEVLLDDQEAEGEYEGPESITVEDVDGLYHPLCPVEKTPQRGKKARGRNTTTAHHRRRESLGKIGVAVGFMTRAESPVKASTGSGTPRTRSTRPSTRRRKSSTIPPPTETPPTPPLTESPLGLLPVNTAEDGQDQEWIDAIGTADFERAVAEAEAKEEERRLAAREKAEQKRALLEAYRARIASSPDGNTRMSWEYGASGADGTGTWGTGSTESLYPPSSGAMSPLALHSMSMLSLKDMPSAVDPRALRSPPIRWDGVNMGMQMGMGMGMGGMEEMMGMYPASAPPMLPMPVPAQGGDVAMDGSTAEVPPTVAKAVSSAPIPIAPAPAASTSAKPTPAPTPARTITPAPAATAAQAPASAPATAVAAPAPKPAPRPNNLHIAVPLCNGVQISVISMIPVYFLHHTSRLGTFVLIRRIDSDYVNVTTLLLALGIPKSKHHTIVNPSGHTFQATKEVPEPTEPNMGYDPGVVGLWIRLTDARFLRDRFKSLADSPIWAMLNDDIVERFMEVIKNQEVSHIHTRKDQFGSAFHATPRKISPGSTPIGSAPPRPDSAPGARPKPAAPAATTAAARKAAPVSAPGAAGPSHQRANSIAASTAPARPTPKGPLVRPANANPDECPQAKRRRATVVGTSPVKAMIAAKPTPTPTSTAPTPVAAKPPVPVIAKPQAGSVAASKPPSMVQPPKPAVAKVTPTAIQGLTPTPVKRVGVPPAGATSATAPTAGSAAGPPKIAPAPAPRAPGLPALGRPIAPQSAPSAGAARPVAPPPVTIAPAKAQVPLAPAPTPAPAPAPPAVPPSITTQTSTSTPTPSASGPAPLVPPRRTTRASVGGESTKP</sequence>
<feature type="compositionally biased region" description="Polar residues" evidence="2">
    <location>
        <begin position="332"/>
        <end position="344"/>
    </location>
</feature>
<feature type="region of interest" description="Disordered" evidence="2">
    <location>
        <begin position="238"/>
        <end position="270"/>
    </location>
</feature>
<dbReference type="PANTHER" id="PTHR48148:SF2">
    <property type="entry name" value="PA14 DOMAIN-CONTAINING PROTEIN"/>
    <property type="match status" value="1"/>
</dbReference>
<feature type="compositionally biased region" description="Low complexity" evidence="2">
    <location>
        <begin position="1463"/>
        <end position="1484"/>
    </location>
</feature>
<name>A0AA38H295_9TREE</name>
<feature type="compositionally biased region" description="Acidic residues" evidence="2">
    <location>
        <begin position="361"/>
        <end position="374"/>
    </location>
</feature>
<feature type="coiled-coil region" evidence="1">
    <location>
        <begin position="869"/>
        <end position="904"/>
    </location>
</feature>
<dbReference type="InterPro" id="IPR036887">
    <property type="entry name" value="HTH_APSES_sf"/>
</dbReference>
<feature type="region of interest" description="Disordered" evidence="2">
    <location>
        <begin position="756"/>
        <end position="850"/>
    </location>
</feature>
<accession>A0AA38H295</accession>
<dbReference type="GeneID" id="77730659"/>
<feature type="compositionally biased region" description="Pro residues" evidence="2">
    <location>
        <begin position="1502"/>
        <end position="1517"/>
    </location>
</feature>
<feature type="compositionally biased region" description="Low complexity" evidence="2">
    <location>
        <begin position="1492"/>
        <end position="1501"/>
    </location>
</feature>
<feature type="region of interest" description="Disordered" evidence="2">
    <location>
        <begin position="1"/>
        <end position="84"/>
    </location>
</feature>
<evidence type="ECO:0000256" key="2">
    <source>
        <dbReference type="SAM" id="MobiDB-lite"/>
    </source>
</evidence>
<feature type="compositionally biased region" description="Low complexity" evidence="2">
    <location>
        <begin position="804"/>
        <end position="817"/>
    </location>
</feature>
<evidence type="ECO:0000256" key="1">
    <source>
        <dbReference type="SAM" id="Coils"/>
    </source>
</evidence>
<feature type="compositionally biased region" description="Acidic residues" evidence="2">
    <location>
        <begin position="619"/>
        <end position="635"/>
    </location>
</feature>
<feature type="compositionally biased region" description="Basic and acidic residues" evidence="2">
    <location>
        <begin position="253"/>
        <end position="270"/>
    </location>
</feature>
<comment type="caution">
    <text evidence="3">The sequence shown here is derived from an EMBL/GenBank/DDBJ whole genome shotgun (WGS) entry which is preliminary data.</text>
</comment>
<feature type="compositionally biased region" description="Low complexity" evidence="2">
    <location>
        <begin position="1518"/>
        <end position="1537"/>
    </location>
</feature>
<evidence type="ECO:0008006" key="5">
    <source>
        <dbReference type="Google" id="ProtNLM"/>
    </source>
</evidence>
<feature type="compositionally biased region" description="Low complexity" evidence="2">
    <location>
        <begin position="14"/>
        <end position="30"/>
    </location>
</feature>
<feature type="compositionally biased region" description="Low complexity" evidence="2">
    <location>
        <begin position="38"/>
        <end position="59"/>
    </location>
</feature>
<feature type="region of interest" description="Disordered" evidence="2">
    <location>
        <begin position="1049"/>
        <end position="1092"/>
    </location>
</feature>
<feature type="compositionally biased region" description="Pro residues" evidence="2">
    <location>
        <begin position="827"/>
        <end position="840"/>
    </location>
</feature>
<keyword evidence="4" id="KW-1185">Reference proteome</keyword>
<feature type="compositionally biased region" description="Low complexity" evidence="2">
    <location>
        <begin position="1049"/>
        <end position="1091"/>
    </location>
</feature>
<protein>
    <recommendedName>
        <fullName evidence="5">HTH APSES-type domain-containing protein</fullName>
    </recommendedName>
</protein>
<feature type="region of interest" description="Disordered" evidence="2">
    <location>
        <begin position="306"/>
        <end position="483"/>
    </location>
</feature>
<feature type="compositionally biased region" description="Low complexity" evidence="2">
    <location>
        <begin position="1275"/>
        <end position="1307"/>
    </location>
</feature>
<gene>
    <name evidence="3" type="ORF">MKK02DRAFT_41140</name>
</gene>
<feature type="compositionally biased region" description="Pro residues" evidence="2">
    <location>
        <begin position="435"/>
        <end position="447"/>
    </location>
</feature>
<feature type="compositionally biased region" description="Low complexity" evidence="2">
    <location>
        <begin position="1432"/>
        <end position="1451"/>
    </location>
</feature>
<feature type="region of interest" description="Disordered" evidence="2">
    <location>
        <begin position="604"/>
        <end position="666"/>
    </location>
</feature>